<evidence type="ECO:0000256" key="5">
    <source>
        <dbReference type="ARBA" id="ARBA00023012"/>
    </source>
</evidence>
<dbReference type="SMART" id="SM00387">
    <property type="entry name" value="HATPase_c"/>
    <property type="match status" value="1"/>
</dbReference>
<dbReference type="Proteomes" id="UP000279962">
    <property type="component" value="Chromosome"/>
</dbReference>
<dbReference type="PANTHER" id="PTHR24421">
    <property type="entry name" value="NITRATE/NITRITE SENSOR PROTEIN NARX-RELATED"/>
    <property type="match status" value="1"/>
</dbReference>
<protein>
    <recommendedName>
        <fullName evidence="2">histidine kinase</fullName>
        <ecNumber evidence="2">2.7.13.3</ecNumber>
    </recommendedName>
</protein>
<evidence type="ECO:0000256" key="6">
    <source>
        <dbReference type="SAM" id="Phobius"/>
    </source>
</evidence>
<feature type="transmembrane region" description="Helical" evidence="6">
    <location>
        <begin position="385"/>
        <end position="407"/>
    </location>
</feature>
<dbReference type="GO" id="GO:0000160">
    <property type="term" value="P:phosphorelay signal transduction system"/>
    <property type="evidence" value="ECO:0007669"/>
    <property type="project" value="UniProtKB-KW"/>
</dbReference>
<accession>A0A3G2T398</accession>
<evidence type="ECO:0000256" key="1">
    <source>
        <dbReference type="ARBA" id="ARBA00000085"/>
    </source>
</evidence>
<keyword evidence="6" id="KW-0812">Transmembrane</keyword>
<feature type="transmembrane region" description="Helical" evidence="6">
    <location>
        <begin position="300"/>
        <end position="316"/>
    </location>
</feature>
<dbReference type="CDD" id="cd16917">
    <property type="entry name" value="HATPase_UhpB-NarQ-NarX-like"/>
    <property type="match status" value="1"/>
</dbReference>
<evidence type="ECO:0000313" key="9">
    <source>
        <dbReference type="Proteomes" id="UP000279962"/>
    </source>
</evidence>
<dbReference type="PANTHER" id="PTHR24421:SF10">
    <property type="entry name" value="NITRATE_NITRITE SENSOR PROTEIN NARQ"/>
    <property type="match status" value="1"/>
</dbReference>
<evidence type="ECO:0000256" key="4">
    <source>
        <dbReference type="ARBA" id="ARBA00022777"/>
    </source>
</evidence>
<dbReference type="Pfam" id="PF02518">
    <property type="entry name" value="HATPase_c"/>
    <property type="match status" value="1"/>
</dbReference>
<feature type="transmembrane region" description="Helical" evidence="6">
    <location>
        <begin position="269"/>
        <end position="288"/>
    </location>
</feature>
<keyword evidence="3" id="KW-0808">Transferase</keyword>
<dbReference type="Pfam" id="PF07695">
    <property type="entry name" value="7TMR-DISM_7TM"/>
    <property type="match status" value="1"/>
</dbReference>
<keyword evidence="5" id="KW-0902">Two-component regulatory system</keyword>
<dbReference type="RefSeq" id="WP_087552054.1">
    <property type="nucleotide sequence ID" value="NZ_CP033133.1"/>
</dbReference>
<dbReference type="EMBL" id="CP033133">
    <property type="protein sequence ID" value="AYO54678.1"/>
    <property type="molecule type" value="Genomic_DNA"/>
</dbReference>
<feature type="transmembrane region" description="Helical" evidence="6">
    <location>
        <begin position="355"/>
        <end position="373"/>
    </location>
</feature>
<evidence type="ECO:0000256" key="2">
    <source>
        <dbReference type="ARBA" id="ARBA00012438"/>
    </source>
</evidence>
<keyword evidence="4 8" id="KW-0418">Kinase</keyword>
<gene>
    <name evidence="8" type="ORF">CDG68_13930</name>
</gene>
<dbReference type="GO" id="GO:0004673">
    <property type="term" value="F:protein histidine kinase activity"/>
    <property type="evidence" value="ECO:0007669"/>
    <property type="project" value="UniProtKB-EC"/>
</dbReference>
<dbReference type="InterPro" id="IPR036890">
    <property type="entry name" value="HATPase_C_sf"/>
</dbReference>
<reference evidence="8 9" key="1">
    <citation type="submission" date="2018-10" db="EMBL/GenBank/DDBJ databases">
        <title>The complete genome of Acinetobacter wuhouensis strain WCHAW010062.</title>
        <authorList>
            <person name="Hu Y."/>
            <person name="Long H."/>
            <person name="Feng Y."/>
            <person name="Zong Z."/>
        </authorList>
    </citation>
    <scope>NUCLEOTIDE SEQUENCE [LARGE SCALE GENOMIC DNA]</scope>
    <source>
        <strain evidence="8 9">WCHAW010062</strain>
    </source>
</reference>
<proteinExistence type="predicted"/>
<feature type="domain" description="Histidine kinase" evidence="7">
    <location>
        <begin position="555"/>
        <end position="644"/>
    </location>
</feature>
<dbReference type="SUPFAM" id="SSF55874">
    <property type="entry name" value="ATPase domain of HSP90 chaperone/DNA topoisomerase II/histidine kinase"/>
    <property type="match status" value="1"/>
</dbReference>
<evidence type="ECO:0000313" key="8">
    <source>
        <dbReference type="EMBL" id="AYO54678.1"/>
    </source>
</evidence>
<dbReference type="InterPro" id="IPR011623">
    <property type="entry name" value="7TMR_DISM_rcpt_extracell_dom1"/>
</dbReference>
<organism evidence="8 9">
    <name type="scientific">Acinetobacter wuhouensis</name>
    <dbReference type="NCBI Taxonomy" id="1879050"/>
    <lineage>
        <taxon>Bacteria</taxon>
        <taxon>Pseudomonadati</taxon>
        <taxon>Pseudomonadota</taxon>
        <taxon>Gammaproteobacteria</taxon>
        <taxon>Moraxellales</taxon>
        <taxon>Moraxellaceae</taxon>
        <taxon>Acinetobacter</taxon>
    </lineage>
</organism>
<dbReference type="EC" id="2.7.13.3" evidence="2"/>
<feature type="transmembrane region" description="Helical" evidence="6">
    <location>
        <begin position="237"/>
        <end position="257"/>
    </location>
</feature>
<feature type="transmembrane region" description="Helical" evidence="6">
    <location>
        <begin position="328"/>
        <end position="348"/>
    </location>
</feature>
<feature type="transmembrane region" description="Helical" evidence="6">
    <location>
        <begin position="209"/>
        <end position="230"/>
    </location>
</feature>
<dbReference type="PROSITE" id="PS50109">
    <property type="entry name" value="HIS_KIN"/>
    <property type="match status" value="1"/>
</dbReference>
<keyword evidence="6" id="KW-0472">Membrane</keyword>
<dbReference type="AlphaFoldDB" id="A0A3G2T398"/>
<dbReference type="InterPro" id="IPR005467">
    <property type="entry name" value="His_kinase_dom"/>
</dbReference>
<dbReference type="InterPro" id="IPR003594">
    <property type="entry name" value="HATPase_dom"/>
</dbReference>
<sequence>MQQSQSDRHSTSSWFTRLRFHCIVFFYILFGLMQTAFAETRLEIDSKNQNNHCTAQIISTQVAKAETDLAVVPQTGWIDVKLPDNWEKRWDNYTGSAWYKVVWRLNCSESISGPPFAFVVDRINMAGIVYSNNELIWRDASLVEPLSRSWNKPRYWLLPSSSLKQEHNEILVRVVGVQSQKSGLGVVKIGDVKSITDLHKELVFERRTLFLINLLITMVLGTIGFLIWLFRRQETAFGWFSINSLFWSLFICNTLLTAPFPFTDSLLHARLNIIFLLVYAYTACLFVWRFSHEKFKHLEKTLATFVLLFSLALLLTPDDHLSTVMSIAFLYSSVIYILNCFFIQWIAYKKKKIDIYLLAAVFMLFMVIMLHDLSLMSNSNLESIYWTPFAAPITSLAISFILSWRIARNMRHIEKFNQTLEETVETVTFDLEQSLAKKHHLQLENMRLQERLNLSHELHDGLGSSIVRSMILLDHAENVEKNQVMSMFKLLRSDLRQVIDSGSSIGAKTPESPVMWVAPLRHRFVQIFEEMEIESTWIFSNHWNIKPPPLYCLTLSRVTEEALTNIVKHSDATDVEVSLFENDQNELILEIKDNGHGFEVNAVEKGLHVGLQSMQVRIKRLGGELEIISQSGLTVIRAILPMKE</sequence>
<evidence type="ECO:0000259" key="7">
    <source>
        <dbReference type="PROSITE" id="PS50109"/>
    </source>
</evidence>
<comment type="catalytic activity">
    <reaction evidence="1">
        <text>ATP + protein L-histidine = ADP + protein N-phospho-L-histidine.</text>
        <dbReference type="EC" id="2.7.13.3"/>
    </reaction>
</comment>
<keyword evidence="6" id="KW-1133">Transmembrane helix</keyword>
<dbReference type="Gene3D" id="3.30.565.10">
    <property type="entry name" value="Histidine kinase-like ATPase, C-terminal domain"/>
    <property type="match status" value="1"/>
</dbReference>
<name>A0A3G2T398_9GAMM</name>
<dbReference type="InterPro" id="IPR050482">
    <property type="entry name" value="Sensor_HK_TwoCompSys"/>
</dbReference>
<evidence type="ECO:0000256" key="3">
    <source>
        <dbReference type="ARBA" id="ARBA00022679"/>
    </source>
</evidence>